<dbReference type="PANTHER" id="PTHR35330">
    <property type="entry name" value="SIROHEME BIOSYNTHESIS PROTEIN MET8"/>
    <property type="match status" value="1"/>
</dbReference>
<keyword evidence="7" id="KW-0456">Lyase</keyword>
<dbReference type="Pfam" id="PF13241">
    <property type="entry name" value="NAD_binding_7"/>
    <property type="match status" value="1"/>
</dbReference>
<dbReference type="NCBIfam" id="TIGR01470">
    <property type="entry name" value="cysG_Nterm"/>
    <property type="match status" value="1"/>
</dbReference>
<evidence type="ECO:0000256" key="2">
    <source>
        <dbReference type="ARBA" id="ARBA00012400"/>
    </source>
</evidence>
<comment type="pathway">
    <text evidence="1">Porphyrin-containing compound metabolism; siroheme biosynthesis; sirohydrochlorin from precorrin-2: step 1/1.</text>
</comment>
<sequence>MSLAAFLDLHGERALVVGGGRVALRRTRTLLEAGLHVTVVAPDLHPELAALPVEVLRRPYGPDDLRGKRVVVCATDRSDVNDAVAAGARAAGALVSHAGDAAKGNLRFPAVTRRGAVQVAVSSGRELPLLAQALGERVAGLLPAEATLDAWAARREQALTLPAAEREQGLAGLRADIRAALGLPDVRLAGGAA</sequence>
<keyword evidence="4" id="KW-0520">NAD</keyword>
<comment type="caution">
    <text evidence="7">The sequence shown here is derived from an EMBL/GenBank/DDBJ whole genome shotgun (WGS) entry which is preliminary data.</text>
</comment>
<evidence type="ECO:0000256" key="5">
    <source>
        <dbReference type="ARBA" id="ARBA00023244"/>
    </source>
</evidence>
<dbReference type="SUPFAM" id="SSF51735">
    <property type="entry name" value="NAD(P)-binding Rossmann-fold domains"/>
    <property type="match status" value="1"/>
</dbReference>
<dbReference type="InterPro" id="IPR036291">
    <property type="entry name" value="NAD(P)-bd_dom_sf"/>
</dbReference>
<organism evidence="7 8">
    <name type="scientific">Deinococcus budaensis</name>
    <dbReference type="NCBI Taxonomy" id="1665626"/>
    <lineage>
        <taxon>Bacteria</taxon>
        <taxon>Thermotogati</taxon>
        <taxon>Deinococcota</taxon>
        <taxon>Deinococci</taxon>
        <taxon>Deinococcales</taxon>
        <taxon>Deinococcaceae</taxon>
        <taxon>Deinococcus</taxon>
    </lineage>
</organism>
<dbReference type="GO" id="GO:0043115">
    <property type="term" value="F:precorrin-2 dehydrogenase activity"/>
    <property type="evidence" value="ECO:0007669"/>
    <property type="project" value="UniProtKB-EC"/>
</dbReference>
<evidence type="ECO:0000313" key="8">
    <source>
        <dbReference type="Proteomes" id="UP000525389"/>
    </source>
</evidence>
<dbReference type="GO" id="GO:0019354">
    <property type="term" value="P:siroheme biosynthetic process"/>
    <property type="evidence" value="ECO:0007669"/>
    <property type="project" value="UniProtKB-UniPathway"/>
</dbReference>
<dbReference type="Gene3D" id="3.40.50.720">
    <property type="entry name" value="NAD(P)-binding Rossmann-like Domain"/>
    <property type="match status" value="1"/>
</dbReference>
<evidence type="ECO:0000313" key="7">
    <source>
        <dbReference type="EMBL" id="MBB5234574.1"/>
    </source>
</evidence>
<evidence type="ECO:0000256" key="6">
    <source>
        <dbReference type="ARBA" id="ARBA00047561"/>
    </source>
</evidence>
<dbReference type="InterPro" id="IPR028161">
    <property type="entry name" value="Met8-like"/>
</dbReference>
<dbReference type="GO" id="GO:0004325">
    <property type="term" value="F:ferrochelatase activity"/>
    <property type="evidence" value="ECO:0007669"/>
    <property type="project" value="InterPro"/>
</dbReference>
<dbReference type="SUPFAM" id="SSF75615">
    <property type="entry name" value="Siroheme synthase middle domains-like"/>
    <property type="match status" value="1"/>
</dbReference>
<evidence type="ECO:0000256" key="3">
    <source>
        <dbReference type="ARBA" id="ARBA00023002"/>
    </source>
</evidence>
<evidence type="ECO:0000256" key="4">
    <source>
        <dbReference type="ARBA" id="ARBA00023027"/>
    </source>
</evidence>
<dbReference type="PANTHER" id="PTHR35330:SF1">
    <property type="entry name" value="SIROHEME BIOSYNTHESIS PROTEIN MET8"/>
    <property type="match status" value="1"/>
</dbReference>
<dbReference type="EC" id="1.3.1.76" evidence="2"/>
<accession>A0A7W8LQB9</accession>
<dbReference type="Proteomes" id="UP000525389">
    <property type="component" value="Unassembled WGS sequence"/>
</dbReference>
<comment type="catalytic activity">
    <reaction evidence="6">
        <text>precorrin-2 + NAD(+) = sirohydrochlorin + NADH + 2 H(+)</text>
        <dbReference type="Rhea" id="RHEA:15613"/>
        <dbReference type="ChEBI" id="CHEBI:15378"/>
        <dbReference type="ChEBI" id="CHEBI:57540"/>
        <dbReference type="ChEBI" id="CHEBI:57945"/>
        <dbReference type="ChEBI" id="CHEBI:58351"/>
        <dbReference type="ChEBI" id="CHEBI:58827"/>
        <dbReference type="EC" id="1.3.1.76"/>
    </reaction>
</comment>
<dbReference type="AlphaFoldDB" id="A0A7W8LQB9"/>
<keyword evidence="3 7" id="KW-0560">Oxidoreductase</keyword>
<dbReference type="EMBL" id="JACHFN010000006">
    <property type="protein sequence ID" value="MBB5234574.1"/>
    <property type="molecule type" value="Genomic_DNA"/>
</dbReference>
<reference evidence="7 8" key="1">
    <citation type="submission" date="2020-08" db="EMBL/GenBank/DDBJ databases">
        <title>Genomic Encyclopedia of Type Strains, Phase IV (KMG-IV): sequencing the most valuable type-strain genomes for metagenomic binning, comparative biology and taxonomic classification.</title>
        <authorList>
            <person name="Goeker M."/>
        </authorList>
    </citation>
    <scope>NUCLEOTIDE SEQUENCE [LARGE SCALE GENOMIC DNA]</scope>
    <source>
        <strain evidence="7 8">DSM 101791</strain>
    </source>
</reference>
<dbReference type="RefSeq" id="WP_246363266.1">
    <property type="nucleotide sequence ID" value="NZ_JACHFN010000006.1"/>
</dbReference>
<keyword evidence="5" id="KW-0627">Porphyrin biosynthesis</keyword>
<name>A0A7W8LQB9_9DEIO</name>
<dbReference type="UniPathway" id="UPA00262">
    <property type="reaction ID" value="UER00222"/>
</dbReference>
<keyword evidence="8" id="KW-1185">Reference proteome</keyword>
<dbReference type="InterPro" id="IPR006367">
    <property type="entry name" value="Sirohaem_synthase_N"/>
</dbReference>
<evidence type="ECO:0000256" key="1">
    <source>
        <dbReference type="ARBA" id="ARBA00005010"/>
    </source>
</evidence>
<gene>
    <name evidence="7" type="ORF">HNQ09_002012</name>
</gene>
<dbReference type="Gene3D" id="3.30.160.110">
    <property type="entry name" value="Siroheme synthase, domain 2"/>
    <property type="match status" value="1"/>
</dbReference>
<protein>
    <recommendedName>
        <fullName evidence="2">precorrin-2 dehydrogenase</fullName>
        <ecNumber evidence="2">1.3.1.76</ecNumber>
    </recommendedName>
</protein>
<proteinExistence type="predicted"/>